<dbReference type="RefSeq" id="WP_386362622.1">
    <property type="nucleotide sequence ID" value="NZ_JBHRXZ010000016.1"/>
</dbReference>
<dbReference type="CDD" id="cd02440">
    <property type="entry name" value="AdoMet_MTases"/>
    <property type="match status" value="1"/>
</dbReference>
<keyword evidence="2" id="KW-0808">Transferase</keyword>
<evidence type="ECO:0000313" key="2">
    <source>
        <dbReference type="EMBL" id="MFC3607455.1"/>
    </source>
</evidence>
<keyword evidence="3" id="KW-1185">Reference proteome</keyword>
<name>A0ABV7T568_9GAMM</name>
<dbReference type="Pfam" id="PF13649">
    <property type="entry name" value="Methyltransf_25"/>
    <property type="match status" value="1"/>
</dbReference>
<proteinExistence type="predicted"/>
<sequence>MLMRIFPELVEYPPISLPAIVSAHGEANGVQSRSWCELGCGTGLGAVINAAVYPRDRFIIIDPDAGRIGRGRRLAEAAGVNNVIFIRAEFENLAQGTCMRGPLHDFLIVQKGRMPDSGAARRAVQRCVRRWLKPGGQMLDASKVSPCTDDTPLPVDSLAMERCRTLNGIIAEHALRGEPYAFLAAPGLGAPLPADPLQMAAMLVLQRCPDVEGQLMEEMVQILLSGFEISMDEDAMRRLECFERLVLPRWKRLGMLPEHRDALRG</sequence>
<comment type="caution">
    <text evidence="2">The sequence shown here is derived from an EMBL/GenBank/DDBJ whole genome shotgun (WGS) entry which is preliminary data.</text>
</comment>
<dbReference type="SUPFAM" id="SSF53335">
    <property type="entry name" value="S-adenosyl-L-methionine-dependent methyltransferases"/>
    <property type="match status" value="1"/>
</dbReference>
<dbReference type="Gene3D" id="3.40.50.150">
    <property type="entry name" value="Vaccinia Virus protein VP39"/>
    <property type="match status" value="1"/>
</dbReference>
<keyword evidence="2" id="KW-0489">Methyltransferase</keyword>
<dbReference type="Proteomes" id="UP001595630">
    <property type="component" value="Unassembled WGS sequence"/>
</dbReference>
<reference evidence="3" key="1">
    <citation type="journal article" date="2019" name="Int. J. Syst. Evol. Microbiol.">
        <title>The Global Catalogue of Microorganisms (GCM) 10K type strain sequencing project: providing services to taxonomists for standard genome sequencing and annotation.</title>
        <authorList>
            <consortium name="The Broad Institute Genomics Platform"/>
            <consortium name="The Broad Institute Genome Sequencing Center for Infectious Disease"/>
            <person name="Wu L."/>
            <person name="Ma J."/>
        </authorList>
    </citation>
    <scope>NUCLEOTIDE SEQUENCE [LARGE SCALE GENOMIC DNA]</scope>
    <source>
        <strain evidence="3">KCTC 42447</strain>
    </source>
</reference>
<evidence type="ECO:0000313" key="3">
    <source>
        <dbReference type="Proteomes" id="UP001595630"/>
    </source>
</evidence>
<dbReference type="GO" id="GO:0032259">
    <property type="term" value="P:methylation"/>
    <property type="evidence" value="ECO:0007669"/>
    <property type="project" value="UniProtKB-KW"/>
</dbReference>
<accession>A0ABV7T568</accession>
<organism evidence="2 3">
    <name type="scientific">Stutzerimonas tarimensis</name>
    <dbReference type="NCBI Taxonomy" id="1507735"/>
    <lineage>
        <taxon>Bacteria</taxon>
        <taxon>Pseudomonadati</taxon>
        <taxon>Pseudomonadota</taxon>
        <taxon>Gammaproteobacteria</taxon>
        <taxon>Pseudomonadales</taxon>
        <taxon>Pseudomonadaceae</taxon>
        <taxon>Stutzerimonas</taxon>
    </lineage>
</organism>
<protein>
    <submittedName>
        <fullName evidence="2">Class I SAM-dependent methyltransferase</fullName>
    </submittedName>
</protein>
<evidence type="ECO:0000259" key="1">
    <source>
        <dbReference type="Pfam" id="PF13649"/>
    </source>
</evidence>
<dbReference type="InterPro" id="IPR029063">
    <property type="entry name" value="SAM-dependent_MTases_sf"/>
</dbReference>
<dbReference type="InterPro" id="IPR041698">
    <property type="entry name" value="Methyltransf_25"/>
</dbReference>
<feature type="domain" description="Methyltransferase" evidence="1">
    <location>
        <begin position="37"/>
        <end position="136"/>
    </location>
</feature>
<dbReference type="GO" id="GO:0008168">
    <property type="term" value="F:methyltransferase activity"/>
    <property type="evidence" value="ECO:0007669"/>
    <property type="project" value="UniProtKB-KW"/>
</dbReference>
<dbReference type="EMBL" id="JBHRXZ010000016">
    <property type="protein sequence ID" value="MFC3607455.1"/>
    <property type="molecule type" value="Genomic_DNA"/>
</dbReference>
<gene>
    <name evidence="2" type="ORF">ACFOMF_06660</name>
</gene>